<feature type="region of interest" description="Disordered" evidence="1">
    <location>
        <begin position="164"/>
        <end position="186"/>
    </location>
</feature>
<name>A0A0D2KXU0_9CHLO</name>
<accession>A0A0D2KXU0</accession>
<organism evidence="2 3">
    <name type="scientific">Monoraphidium neglectum</name>
    <dbReference type="NCBI Taxonomy" id="145388"/>
    <lineage>
        <taxon>Eukaryota</taxon>
        <taxon>Viridiplantae</taxon>
        <taxon>Chlorophyta</taxon>
        <taxon>core chlorophytes</taxon>
        <taxon>Chlorophyceae</taxon>
        <taxon>CS clade</taxon>
        <taxon>Sphaeropleales</taxon>
        <taxon>Selenastraceae</taxon>
        <taxon>Monoraphidium</taxon>
    </lineage>
</organism>
<evidence type="ECO:0000313" key="3">
    <source>
        <dbReference type="Proteomes" id="UP000054498"/>
    </source>
</evidence>
<dbReference type="STRING" id="145388.A0A0D2KXU0"/>
<feature type="region of interest" description="Disordered" evidence="1">
    <location>
        <begin position="1"/>
        <end position="50"/>
    </location>
</feature>
<evidence type="ECO:0000313" key="2">
    <source>
        <dbReference type="EMBL" id="KIZ00069.1"/>
    </source>
</evidence>
<feature type="compositionally biased region" description="Low complexity" evidence="1">
    <location>
        <begin position="18"/>
        <end position="50"/>
    </location>
</feature>
<dbReference type="EMBL" id="KK101661">
    <property type="protein sequence ID" value="KIZ00069.1"/>
    <property type="molecule type" value="Genomic_DNA"/>
</dbReference>
<dbReference type="AlphaFoldDB" id="A0A0D2KXU0"/>
<evidence type="ECO:0008006" key="4">
    <source>
        <dbReference type="Google" id="ProtNLM"/>
    </source>
</evidence>
<protein>
    <recommendedName>
        <fullName evidence="4">Tudor domain-containing protein</fullName>
    </recommendedName>
</protein>
<reference evidence="2 3" key="1">
    <citation type="journal article" date="2013" name="BMC Genomics">
        <title>Reconstruction of the lipid metabolism for the microalga Monoraphidium neglectum from its genome sequence reveals characteristics suitable for biofuel production.</title>
        <authorList>
            <person name="Bogen C."/>
            <person name="Al-Dilaimi A."/>
            <person name="Albersmeier A."/>
            <person name="Wichmann J."/>
            <person name="Grundmann M."/>
            <person name="Rupp O."/>
            <person name="Lauersen K.J."/>
            <person name="Blifernez-Klassen O."/>
            <person name="Kalinowski J."/>
            <person name="Goesmann A."/>
            <person name="Mussgnug J.H."/>
            <person name="Kruse O."/>
        </authorList>
    </citation>
    <scope>NUCLEOTIDE SEQUENCE [LARGE SCALE GENOMIC DNA]</scope>
    <source>
        <strain evidence="2 3">SAG 48.87</strain>
    </source>
</reference>
<feature type="compositionally biased region" description="Gly residues" evidence="1">
    <location>
        <begin position="299"/>
        <end position="316"/>
    </location>
</feature>
<feature type="compositionally biased region" description="Low complexity" evidence="1">
    <location>
        <begin position="355"/>
        <end position="365"/>
    </location>
</feature>
<keyword evidence="3" id="KW-1185">Reference proteome</keyword>
<feature type="region of interest" description="Disordered" evidence="1">
    <location>
        <begin position="266"/>
        <end position="373"/>
    </location>
</feature>
<dbReference type="KEGG" id="mng:MNEG_7897"/>
<feature type="non-terminal residue" evidence="2">
    <location>
        <position position="414"/>
    </location>
</feature>
<evidence type="ECO:0000256" key="1">
    <source>
        <dbReference type="SAM" id="MobiDB-lite"/>
    </source>
</evidence>
<dbReference type="GeneID" id="25740773"/>
<dbReference type="RefSeq" id="XP_013899088.1">
    <property type="nucleotide sequence ID" value="XM_014043634.1"/>
</dbReference>
<sequence length="414" mass="41633">MGGVTTSAAQGEPPPAAPGVAVPPRVAPEPAGSGAVGDTAAAAAAGPAARPREVPAAGVEALLERAGLPKRVMVRADDAPASEHNAYYRAEALAVEEDGPAAAGGDAGGRVQLQYQFYGDRQPFWLPLASARLWRGAYPLDEAAWVNLGKVWFMGLGCAGEGGPWQPRGRRRPAGVGGGLRLQGPGPPAWAGPIGLERSAAQMGTFTAAGAVAAAGSSHKRGGAPGAAGAGTGACAGKRLKLDAAVGPEGAWDDDVMGAALAPPAVAGELSDEPPGIAGWAPQRRAPGREHEAAAAGDVGRGSEQGDGGGGGGGGAEPMAVDDAAPRSGGDVAARDQRGWAEQADAGPHVRQDPQQQQQQQQQQQGPLLAPSDFGAHLEGQRLLVFWPDDGRWDAGDVRVVDAATGRATIIYAQ</sequence>
<gene>
    <name evidence="2" type="ORF">MNEG_7897</name>
</gene>
<dbReference type="OrthoDB" id="552889at2759"/>
<proteinExistence type="predicted"/>
<dbReference type="Proteomes" id="UP000054498">
    <property type="component" value="Unassembled WGS sequence"/>
</dbReference>